<dbReference type="AlphaFoldDB" id="A0A1I1HAT6"/>
<accession>A0A1I1HAT6</accession>
<dbReference type="OrthoDB" id="9793035at2"/>
<reference evidence="1 2" key="1">
    <citation type="submission" date="2016-10" db="EMBL/GenBank/DDBJ databases">
        <authorList>
            <person name="de Groot N.N."/>
        </authorList>
    </citation>
    <scope>NUCLEOTIDE SEQUENCE [LARGE SCALE GENOMIC DNA]</scope>
    <source>
        <strain evidence="1 2">CGMCC 1.7056</strain>
    </source>
</reference>
<gene>
    <name evidence="1" type="ORF">SAMN04487968_104248</name>
</gene>
<dbReference type="Proteomes" id="UP000198832">
    <property type="component" value="Unassembled WGS sequence"/>
</dbReference>
<sequence length="76" mass="8164">MRLGVLDIGSNTGHRVVVDAYGGAAPLPAYSFQPIDVHSSSRDIVDLPALEICPWALREGVILERLDHPSFLGPGQ</sequence>
<evidence type="ECO:0000313" key="2">
    <source>
        <dbReference type="Proteomes" id="UP000198832"/>
    </source>
</evidence>
<organism evidence="1 2">
    <name type="scientific">Nocardioides terrae</name>
    <dbReference type="NCBI Taxonomy" id="574651"/>
    <lineage>
        <taxon>Bacteria</taxon>
        <taxon>Bacillati</taxon>
        <taxon>Actinomycetota</taxon>
        <taxon>Actinomycetes</taxon>
        <taxon>Propionibacteriales</taxon>
        <taxon>Nocardioidaceae</taxon>
        <taxon>Nocardioides</taxon>
    </lineage>
</organism>
<dbReference type="EMBL" id="FOLB01000004">
    <property type="protein sequence ID" value="SFC20835.1"/>
    <property type="molecule type" value="Genomic_DNA"/>
</dbReference>
<proteinExistence type="predicted"/>
<dbReference type="STRING" id="574651.SAMN04487968_104248"/>
<protein>
    <recommendedName>
        <fullName evidence="3">Exopolyphosphatase / guanosine-5'-triphosphate,3'-diphosphate pyrophosphatase</fullName>
    </recommendedName>
</protein>
<evidence type="ECO:0000313" key="1">
    <source>
        <dbReference type="EMBL" id="SFC20835.1"/>
    </source>
</evidence>
<evidence type="ECO:0008006" key="3">
    <source>
        <dbReference type="Google" id="ProtNLM"/>
    </source>
</evidence>
<dbReference type="RefSeq" id="WP_091122088.1">
    <property type="nucleotide sequence ID" value="NZ_FOLB01000004.1"/>
</dbReference>
<name>A0A1I1HAT6_9ACTN</name>
<keyword evidence="2" id="KW-1185">Reference proteome</keyword>